<evidence type="ECO:0000313" key="5">
    <source>
        <dbReference type="EMBL" id="OAH56684.1"/>
    </source>
</evidence>
<organism evidence="5 6">
    <name type="scientific">Pseudomonas monteilii</name>
    <dbReference type="NCBI Taxonomy" id="76759"/>
    <lineage>
        <taxon>Bacteria</taxon>
        <taxon>Pseudomonadati</taxon>
        <taxon>Pseudomonadota</taxon>
        <taxon>Gammaproteobacteria</taxon>
        <taxon>Pseudomonadales</taxon>
        <taxon>Pseudomonadaceae</taxon>
        <taxon>Pseudomonas</taxon>
    </lineage>
</organism>
<dbReference type="EMBL" id="LSTU01000008">
    <property type="protein sequence ID" value="OAH56684.1"/>
    <property type="molecule type" value="Genomic_DNA"/>
</dbReference>
<accession>A0AAP7FS66</accession>
<evidence type="ECO:0000256" key="2">
    <source>
        <dbReference type="ARBA" id="ARBA00022643"/>
    </source>
</evidence>
<reference evidence="6" key="1">
    <citation type="submission" date="2016-02" db="EMBL/GenBank/DDBJ databases">
        <title>Dietzia cinnamea strain CD11_5 genome sequencing and assembly.</title>
        <authorList>
            <person name="Kaur G."/>
            <person name="Nair G.R."/>
            <person name="Mayilraj S."/>
        </authorList>
    </citation>
    <scope>NUCLEOTIDE SEQUENCE [LARGE SCALE GENOMIC DNA]</scope>
    <source>
        <strain evidence="6">CD10_2</strain>
    </source>
</reference>
<dbReference type="Gene3D" id="3.20.20.30">
    <property type="entry name" value="Luciferase-like domain"/>
    <property type="match status" value="1"/>
</dbReference>
<dbReference type="SUPFAM" id="SSF51679">
    <property type="entry name" value="Bacterial luciferase-like"/>
    <property type="match status" value="1"/>
</dbReference>
<evidence type="ECO:0000256" key="4">
    <source>
        <dbReference type="ARBA" id="ARBA00023033"/>
    </source>
</evidence>
<keyword evidence="3" id="KW-0560">Oxidoreductase</keyword>
<evidence type="ECO:0000256" key="3">
    <source>
        <dbReference type="ARBA" id="ARBA00023002"/>
    </source>
</evidence>
<protein>
    <submittedName>
        <fullName evidence="5">Uncharacterized protein</fullName>
    </submittedName>
</protein>
<name>A0AAP7FS66_9PSED</name>
<dbReference type="Proteomes" id="UP000077242">
    <property type="component" value="Unassembled WGS sequence"/>
</dbReference>
<comment type="caution">
    <text evidence="5">The sequence shown here is derived from an EMBL/GenBank/DDBJ whole genome shotgun (WGS) entry which is preliminary data.</text>
</comment>
<dbReference type="PANTHER" id="PTHR30011">
    <property type="entry name" value="ALKANESULFONATE MONOOXYGENASE-RELATED"/>
    <property type="match status" value="1"/>
</dbReference>
<proteinExistence type="predicted"/>
<keyword evidence="2" id="KW-0288">FMN</keyword>
<keyword evidence="1" id="KW-0285">Flavoprotein</keyword>
<dbReference type="PANTHER" id="PTHR30011:SF16">
    <property type="entry name" value="C2H2 FINGER DOMAIN TRANSCRIPTION FACTOR (EUROFUNG)-RELATED"/>
    <property type="match status" value="1"/>
</dbReference>
<dbReference type="InterPro" id="IPR051260">
    <property type="entry name" value="Diverse_substr_monoxygenases"/>
</dbReference>
<sequence length="85" mass="9671">MRVRRRAAEAGREPRKVLIFNMQTAIVDETDARAQSKWQSYASYEGALALISGWTGIDFRAHESFRDVVGLLVPELQQRGAYKTE</sequence>
<dbReference type="InterPro" id="IPR036661">
    <property type="entry name" value="Luciferase-like_sf"/>
</dbReference>
<keyword evidence="4" id="KW-0503">Monooxygenase</keyword>
<gene>
    <name evidence="5" type="ORF">AYJ70_24955</name>
</gene>
<evidence type="ECO:0000313" key="6">
    <source>
        <dbReference type="Proteomes" id="UP000077242"/>
    </source>
</evidence>
<dbReference type="GO" id="GO:0004497">
    <property type="term" value="F:monooxygenase activity"/>
    <property type="evidence" value="ECO:0007669"/>
    <property type="project" value="UniProtKB-KW"/>
</dbReference>
<dbReference type="GO" id="GO:0016705">
    <property type="term" value="F:oxidoreductase activity, acting on paired donors, with incorporation or reduction of molecular oxygen"/>
    <property type="evidence" value="ECO:0007669"/>
    <property type="project" value="InterPro"/>
</dbReference>
<dbReference type="AlphaFoldDB" id="A0AAP7FS66"/>
<evidence type="ECO:0000256" key="1">
    <source>
        <dbReference type="ARBA" id="ARBA00022630"/>
    </source>
</evidence>